<name>A0A0J6CWM3_9BACL</name>
<evidence type="ECO:0000313" key="4">
    <source>
        <dbReference type="Proteomes" id="UP000035996"/>
    </source>
</evidence>
<accession>A0A0J6CWM3</accession>
<dbReference type="Gene3D" id="3.30.360.10">
    <property type="entry name" value="Dihydrodipicolinate Reductase, domain 2"/>
    <property type="match status" value="1"/>
</dbReference>
<feature type="domain" description="Gfo/Idh/MocA-like oxidoreductase N-terminal" evidence="1">
    <location>
        <begin position="15"/>
        <end position="118"/>
    </location>
</feature>
<sequence>MNLGMISFWHVHAKDYAKEAELHRDTSIKAIWDEDENRGREEAKVRQVEYISELDQLLGMEEIDAVVVDSPTNTHKDVILKAARAGKHIFTEKVLAATEKEALEILDAVKEAGVKLFVSLPRVYDGYTEAIQDLIHSGELGDITQTRVRLAHNGATADWLPQHFYNKEECQGGALIDLGCHPVYLTRLFQGMPNRVTAQFGYVTRKAVEDQAVVTFGYDNGSYGIAETGFVTAHSPFTIEVHGTKGTALYGTPDKTLLKKIGSEWEEVAIPSDRPSPFSQWVEHIQKDQGTDENNALALELTVLMEAAYKAEEQKREVEIGGR</sequence>
<dbReference type="InterPro" id="IPR055170">
    <property type="entry name" value="GFO_IDH_MocA-like_dom"/>
</dbReference>
<keyword evidence="4" id="KW-1185">Reference proteome</keyword>
<dbReference type="SUPFAM" id="SSF51735">
    <property type="entry name" value="NAD(P)-binding Rossmann-fold domains"/>
    <property type="match status" value="1"/>
</dbReference>
<dbReference type="AlphaFoldDB" id="A0A0J6CWM3"/>
<feature type="domain" description="GFO/IDH/MocA-like oxidoreductase" evidence="2">
    <location>
        <begin position="130"/>
        <end position="248"/>
    </location>
</feature>
<dbReference type="PATRIC" id="fig|157733.3.peg.183"/>
<dbReference type="Proteomes" id="UP000035996">
    <property type="component" value="Unassembled WGS sequence"/>
</dbReference>
<comment type="caution">
    <text evidence="3">The sequence shown here is derived from an EMBL/GenBank/DDBJ whole genome shotgun (WGS) entry which is preliminary data.</text>
</comment>
<protein>
    <submittedName>
        <fullName evidence="3">Oxidoreductase</fullName>
    </submittedName>
</protein>
<dbReference type="Gene3D" id="3.40.50.720">
    <property type="entry name" value="NAD(P)-binding Rossmann-like Domain"/>
    <property type="match status" value="1"/>
</dbReference>
<organism evidence="3 4">
    <name type="scientific">Guptibacillus hwajinpoensis</name>
    <dbReference type="NCBI Taxonomy" id="208199"/>
    <lineage>
        <taxon>Bacteria</taxon>
        <taxon>Bacillati</taxon>
        <taxon>Bacillota</taxon>
        <taxon>Bacilli</taxon>
        <taxon>Bacillales</taxon>
        <taxon>Guptibacillaceae</taxon>
        <taxon>Guptibacillus</taxon>
    </lineage>
</organism>
<dbReference type="Pfam" id="PF01408">
    <property type="entry name" value="GFO_IDH_MocA"/>
    <property type="match status" value="1"/>
</dbReference>
<dbReference type="InterPro" id="IPR000683">
    <property type="entry name" value="Gfo/Idh/MocA-like_OxRdtase_N"/>
</dbReference>
<gene>
    <name evidence="3" type="ORF">AB986_10855</name>
</gene>
<dbReference type="InterPro" id="IPR036291">
    <property type="entry name" value="NAD(P)-bd_dom_sf"/>
</dbReference>
<dbReference type="RefSeq" id="WP_048311181.1">
    <property type="nucleotide sequence ID" value="NZ_CP119526.1"/>
</dbReference>
<evidence type="ECO:0000259" key="1">
    <source>
        <dbReference type="Pfam" id="PF01408"/>
    </source>
</evidence>
<dbReference type="EMBL" id="LELK01000004">
    <property type="protein sequence ID" value="KMM36469.1"/>
    <property type="molecule type" value="Genomic_DNA"/>
</dbReference>
<dbReference type="STRING" id="157733.AB986_10855"/>
<evidence type="ECO:0000259" key="2">
    <source>
        <dbReference type="Pfam" id="PF22725"/>
    </source>
</evidence>
<dbReference type="PANTHER" id="PTHR43377">
    <property type="entry name" value="BILIVERDIN REDUCTASE A"/>
    <property type="match status" value="1"/>
</dbReference>
<dbReference type="InterPro" id="IPR051450">
    <property type="entry name" value="Gfo/Idh/MocA_Oxidoreductases"/>
</dbReference>
<evidence type="ECO:0000313" key="3">
    <source>
        <dbReference type="EMBL" id="KMM36469.1"/>
    </source>
</evidence>
<dbReference type="PANTHER" id="PTHR43377:SF1">
    <property type="entry name" value="BILIVERDIN REDUCTASE A"/>
    <property type="match status" value="1"/>
</dbReference>
<dbReference type="SUPFAM" id="SSF55347">
    <property type="entry name" value="Glyceraldehyde-3-phosphate dehydrogenase-like, C-terminal domain"/>
    <property type="match status" value="1"/>
</dbReference>
<proteinExistence type="predicted"/>
<dbReference type="GO" id="GO:0000166">
    <property type="term" value="F:nucleotide binding"/>
    <property type="evidence" value="ECO:0007669"/>
    <property type="project" value="InterPro"/>
</dbReference>
<dbReference type="Pfam" id="PF22725">
    <property type="entry name" value="GFO_IDH_MocA_C3"/>
    <property type="match status" value="1"/>
</dbReference>
<reference evidence="3" key="1">
    <citation type="submission" date="2015-06" db="EMBL/GenBank/DDBJ databases">
        <authorList>
            <person name="Liu B."/>
            <person name="Wang J."/>
            <person name="Zhu Y."/>
            <person name="Liu G."/>
            <person name="Chen Q."/>
            <person name="Zheng C."/>
            <person name="Che J."/>
            <person name="Ge C."/>
            <person name="Shi H."/>
            <person name="Pan Z."/>
            <person name="Liu X."/>
        </authorList>
    </citation>
    <scope>NUCLEOTIDE SEQUENCE [LARGE SCALE GENOMIC DNA]</scope>
    <source>
        <strain evidence="3">DSM 16346</strain>
    </source>
</reference>